<evidence type="ECO:0000313" key="2">
    <source>
        <dbReference type="Proteomes" id="UP001055104"/>
    </source>
</evidence>
<organism evidence="1 2">
    <name type="scientific">Phocaeicola dorei</name>
    <dbReference type="NCBI Taxonomy" id="357276"/>
    <lineage>
        <taxon>Bacteria</taxon>
        <taxon>Pseudomonadati</taxon>
        <taxon>Bacteroidota</taxon>
        <taxon>Bacteroidia</taxon>
        <taxon>Bacteroidales</taxon>
        <taxon>Bacteroidaceae</taxon>
        <taxon>Phocaeicola</taxon>
    </lineage>
</organism>
<proteinExistence type="predicted"/>
<protein>
    <submittedName>
        <fullName evidence="1">Uncharacterized protein</fullName>
    </submittedName>
</protein>
<dbReference type="AlphaFoldDB" id="A0AA37KKF8"/>
<evidence type="ECO:0000313" key="1">
    <source>
        <dbReference type="EMBL" id="GKH80449.1"/>
    </source>
</evidence>
<sequence length="54" mass="6291">MKKNDYCMVKPLSGEEYAQISGGYAPPTAEQMRNMDCWQMLSAGRFLYKYNFIN</sequence>
<comment type="caution">
    <text evidence="1">The sequence shown here is derived from an EMBL/GenBank/DDBJ whole genome shotgun (WGS) entry which is preliminary data.</text>
</comment>
<dbReference type="Proteomes" id="UP001055104">
    <property type="component" value="Unassembled WGS sequence"/>
</dbReference>
<name>A0AA37KKF8_9BACT</name>
<reference evidence="1" key="1">
    <citation type="submission" date="2022-01" db="EMBL/GenBank/DDBJ databases">
        <title>Novel bile acid biosynthetic pathways are enriched in the microbiome of centenarians.</title>
        <authorList>
            <person name="Sato Y."/>
            <person name="Atarashi K."/>
            <person name="Plichta R.D."/>
            <person name="Arai Y."/>
            <person name="Sasajima S."/>
            <person name="Kearney M.S."/>
            <person name="Suda W."/>
            <person name="Takeshita K."/>
            <person name="Sasaki T."/>
            <person name="Okamoto S."/>
            <person name="Skelly N.A."/>
            <person name="Okamura Y."/>
            <person name="Vlamakis H."/>
            <person name="Li Y."/>
            <person name="Tanoue T."/>
            <person name="Takei H."/>
            <person name="Nittono H."/>
            <person name="Narushima S."/>
            <person name="Irie J."/>
            <person name="Itoh H."/>
            <person name="Moriya K."/>
            <person name="Sugiura Y."/>
            <person name="Suematsu M."/>
            <person name="Moritoki N."/>
            <person name="Shibata S."/>
            <person name="Littman R.D."/>
            <person name="Fischbach A.M."/>
            <person name="Uwamino Y."/>
            <person name="Inoue T."/>
            <person name="Honda A."/>
            <person name="Hattori M."/>
            <person name="Murai T."/>
            <person name="Xavier J.R."/>
            <person name="Hirose N."/>
            <person name="Honda K."/>
        </authorList>
    </citation>
    <scope>NUCLEOTIDE SEQUENCE</scope>
    <source>
        <strain evidence="1">CE91-St7</strain>
    </source>
</reference>
<dbReference type="RefSeq" id="WP_007834189.1">
    <property type="nucleotide sequence ID" value="NZ_CAXTLI010000005.1"/>
</dbReference>
<dbReference type="EMBL" id="BQOB01000001">
    <property type="protein sequence ID" value="GKH80449.1"/>
    <property type="molecule type" value="Genomic_DNA"/>
</dbReference>
<gene>
    <name evidence="1" type="ORF">CE91St7_13330</name>
</gene>
<accession>A0AA37KKF8</accession>